<name>A0A9D4T968_RHISA</name>
<organism evidence="2 3">
    <name type="scientific">Rhipicephalus sanguineus</name>
    <name type="common">Brown dog tick</name>
    <name type="synonym">Ixodes sanguineus</name>
    <dbReference type="NCBI Taxonomy" id="34632"/>
    <lineage>
        <taxon>Eukaryota</taxon>
        <taxon>Metazoa</taxon>
        <taxon>Ecdysozoa</taxon>
        <taxon>Arthropoda</taxon>
        <taxon>Chelicerata</taxon>
        <taxon>Arachnida</taxon>
        <taxon>Acari</taxon>
        <taxon>Parasitiformes</taxon>
        <taxon>Ixodida</taxon>
        <taxon>Ixodoidea</taxon>
        <taxon>Ixodidae</taxon>
        <taxon>Rhipicephalinae</taxon>
        <taxon>Rhipicephalus</taxon>
        <taxon>Rhipicephalus</taxon>
    </lineage>
</organism>
<dbReference type="AlphaFoldDB" id="A0A9D4T968"/>
<gene>
    <name evidence="2" type="ORF">HPB52_009714</name>
</gene>
<evidence type="ECO:0000313" key="2">
    <source>
        <dbReference type="EMBL" id="KAH7983176.1"/>
    </source>
</evidence>
<dbReference type="VEuPathDB" id="VectorBase:RSAN_036105"/>
<accession>A0A9D4T968</accession>
<evidence type="ECO:0000256" key="1">
    <source>
        <dbReference type="SAM" id="MobiDB-lite"/>
    </source>
</evidence>
<protein>
    <recommendedName>
        <fullName evidence="4">Tick transposon</fullName>
    </recommendedName>
</protein>
<feature type="region of interest" description="Disordered" evidence="1">
    <location>
        <begin position="165"/>
        <end position="196"/>
    </location>
</feature>
<dbReference type="Proteomes" id="UP000821837">
    <property type="component" value="Chromosome 1"/>
</dbReference>
<proteinExistence type="predicted"/>
<comment type="caution">
    <text evidence="2">The sequence shown here is derived from an EMBL/GenBank/DDBJ whole genome shotgun (WGS) entry which is preliminary data.</text>
</comment>
<reference evidence="2" key="1">
    <citation type="journal article" date="2020" name="Cell">
        <title>Large-Scale Comparative Analyses of Tick Genomes Elucidate Their Genetic Diversity and Vector Capacities.</title>
        <authorList>
            <consortium name="Tick Genome and Microbiome Consortium (TIGMIC)"/>
            <person name="Jia N."/>
            <person name="Wang J."/>
            <person name="Shi W."/>
            <person name="Du L."/>
            <person name="Sun Y."/>
            <person name="Zhan W."/>
            <person name="Jiang J.F."/>
            <person name="Wang Q."/>
            <person name="Zhang B."/>
            <person name="Ji P."/>
            <person name="Bell-Sakyi L."/>
            <person name="Cui X.M."/>
            <person name="Yuan T.T."/>
            <person name="Jiang B.G."/>
            <person name="Yang W.F."/>
            <person name="Lam T.T."/>
            <person name="Chang Q.C."/>
            <person name="Ding S.J."/>
            <person name="Wang X.J."/>
            <person name="Zhu J.G."/>
            <person name="Ruan X.D."/>
            <person name="Zhao L."/>
            <person name="Wei J.T."/>
            <person name="Ye R.Z."/>
            <person name="Que T.C."/>
            <person name="Du C.H."/>
            <person name="Zhou Y.H."/>
            <person name="Cheng J.X."/>
            <person name="Dai P.F."/>
            <person name="Guo W.B."/>
            <person name="Han X.H."/>
            <person name="Huang E.J."/>
            <person name="Li L.F."/>
            <person name="Wei W."/>
            <person name="Gao Y.C."/>
            <person name="Liu J.Z."/>
            <person name="Shao H.Z."/>
            <person name="Wang X."/>
            <person name="Wang C.C."/>
            <person name="Yang T.C."/>
            <person name="Huo Q.B."/>
            <person name="Li W."/>
            <person name="Chen H.Y."/>
            <person name="Chen S.E."/>
            <person name="Zhou L.G."/>
            <person name="Ni X.B."/>
            <person name="Tian J.H."/>
            <person name="Sheng Y."/>
            <person name="Liu T."/>
            <person name="Pan Y.S."/>
            <person name="Xia L.Y."/>
            <person name="Li J."/>
            <person name="Zhao F."/>
            <person name="Cao W.C."/>
        </authorList>
    </citation>
    <scope>NUCLEOTIDE SEQUENCE</scope>
    <source>
        <strain evidence="2">Rsan-2018</strain>
    </source>
</reference>
<keyword evidence="3" id="KW-1185">Reference proteome</keyword>
<evidence type="ECO:0000313" key="3">
    <source>
        <dbReference type="Proteomes" id="UP000821837"/>
    </source>
</evidence>
<dbReference type="EMBL" id="JABSTV010001245">
    <property type="protein sequence ID" value="KAH7983176.1"/>
    <property type="molecule type" value="Genomic_DNA"/>
</dbReference>
<sequence>MLGRNHVVVGPDAVKLPIDVRSKISIPRRPCNMHPIYNEARGRARGKRLLASAHLDTDRACFVDAASYTQEEAFSSVVVDCDCKVISCATIRTSSSSVAEQLAIALALTDGVHDITYSDSKADIKAFQMGMVAPQVLQIIHKDKDLKNHSLVWFSAHLGTIEGDSLNPNGQAHSAAGGLTDRVPGNASSPGRPEPLCSYNDNASTTISQEECCLYHTLRYAGPKLLLSDCYKQALTRALRHCTQCTLNGSQARTAPFVVVMRASSMSCGAAPLPVPLSLKRK</sequence>
<evidence type="ECO:0008006" key="4">
    <source>
        <dbReference type="Google" id="ProtNLM"/>
    </source>
</evidence>
<reference evidence="2" key="2">
    <citation type="submission" date="2021-09" db="EMBL/GenBank/DDBJ databases">
        <authorList>
            <person name="Jia N."/>
            <person name="Wang J."/>
            <person name="Shi W."/>
            <person name="Du L."/>
            <person name="Sun Y."/>
            <person name="Zhan W."/>
            <person name="Jiang J."/>
            <person name="Wang Q."/>
            <person name="Zhang B."/>
            <person name="Ji P."/>
            <person name="Sakyi L.B."/>
            <person name="Cui X."/>
            <person name="Yuan T."/>
            <person name="Jiang B."/>
            <person name="Yang W."/>
            <person name="Lam T.T.-Y."/>
            <person name="Chang Q."/>
            <person name="Ding S."/>
            <person name="Wang X."/>
            <person name="Zhu J."/>
            <person name="Ruan X."/>
            <person name="Zhao L."/>
            <person name="Wei J."/>
            <person name="Que T."/>
            <person name="Du C."/>
            <person name="Cheng J."/>
            <person name="Dai P."/>
            <person name="Han X."/>
            <person name="Huang E."/>
            <person name="Gao Y."/>
            <person name="Liu J."/>
            <person name="Shao H."/>
            <person name="Ye R."/>
            <person name="Li L."/>
            <person name="Wei W."/>
            <person name="Wang X."/>
            <person name="Wang C."/>
            <person name="Huo Q."/>
            <person name="Li W."/>
            <person name="Guo W."/>
            <person name="Chen H."/>
            <person name="Chen S."/>
            <person name="Zhou L."/>
            <person name="Zhou L."/>
            <person name="Ni X."/>
            <person name="Tian J."/>
            <person name="Zhou Y."/>
            <person name="Sheng Y."/>
            <person name="Liu T."/>
            <person name="Pan Y."/>
            <person name="Xia L."/>
            <person name="Li J."/>
            <person name="Zhao F."/>
            <person name="Cao W."/>
        </authorList>
    </citation>
    <scope>NUCLEOTIDE SEQUENCE</scope>
    <source>
        <strain evidence="2">Rsan-2018</strain>
        <tissue evidence="2">Larvae</tissue>
    </source>
</reference>